<dbReference type="EMBL" id="LNQE01000926">
    <property type="protein sequence ID" value="KUG23023.1"/>
    <property type="molecule type" value="Genomic_DNA"/>
</dbReference>
<protein>
    <submittedName>
        <fullName evidence="1">Uncharacterized protein</fullName>
    </submittedName>
</protein>
<comment type="caution">
    <text evidence="1">The sequence shown here is derived from an EMBL/GenBank/DDBJ whole genome shotgun (WGS) entry which is preliminary data.</text>
</comment>
<proteinExistence type="predicted"/>
<accession>A0A0W8FQ26</accession>
<evidence type="ECO:0000313" key="1">
    <source>
        <dbReference type="EMBL" id="KUG23023.1"/>
    </source>
</evidence>
<organism evidence="1">
    <name type="scientific">hydrocarbon metagenome</name>
    <dbReference type="NCBI Taxonomy" id="938273"/>
    <lineage>
        <taxon>unclassified sequences</taxon>
        <taxon>metagenomes</taxon>
        <taxon>ecological metagenomes</taxon>
    </lineage>
</organism>
<reference evidence="1" key="1">
    <citation type="journal article" date="2015" name="Proc. Natl. Acad. Sci. U.S.A.">
        <title>Networks of energetic and metabolic interactions define dynamics in microbial communities.</title>
        <authorList>
            <person name="Embree M."/>
            <person name="Liu J.K."/>
            <person name="Al-Bassam M.M."/>
            <person name="Zengler K."/>
        </authorList>
    </citation>
    <scope>NUCLEOTIDE SEQUENCE</scope>
</reference>
<name>A0A0W8FQ26_9ZZZZ</name>
<sequence length="55" mass="6482">MEPIKNLVYFIFSLNVRAKAELMKNSANPKKINQKILFNFIKPPFETIKTKNKIE</sequence>
<dbReference type="AlphaFoldDB" id="A0A0W8FQ26"/>
<gene>
    <name evidence="1" type="ORF">ASZ90_007197</name>
</gene>